<evidence type="ECO:0000256" key="11">
    <source>
        <dbReference type="ARBA" id="ARBA00023159"/>
    </source>
</evidence>
<sequence length="1073" mass="119201">MLGSGGVYASKKRKKPLPKTCTAPRPEGAKSNPSKRHRDRLNCELDKLTSLLPYPEDVRARLDKLSVLRLSVGYLKVKSFFNASWKKNGVGWLPEQHRPFGGIGQNSVQISGVNFSEGELLLQALNGFVLVVTAEGYVFYASPTIQDYLGFHQSDVLHQSVFELIHTDDRAMFRRQLHFALNPDPFKGELGAEGLQDENGPGISSNIVNYDPHQIPPENSSFLERSFYCRFRCLLDNSSGFLALNFQGRLKFLHGQNKMSDDGTRIPSQLALFAVATPLQPPSILEIRTKTFIFQTKHKLDFTPMGCCARGRVVLGFSEAELCMRGTGYQFIHAADMMYCAENHMRMIKSGESGLTVFRLLTKHRGWVWVQANARLVYKGGRPDFIIARQRALTNDEGEEHLRQRSLRLPFSFTTGEAVLYENGLNGELFSVLDKGVRNKKSAASEQKPLDPNSLLGAMMKQDQAIYVSHPSVTPQYSLEKAFKPDGSTMNLTTSGWQPQGQCPPIKEENEAFNMTSALEKLINDSDICNTLKNLEDNTELQQWEDALLKMDINNDLIIELNDILNNDIFSYLEDILFKDTNGMSDSFTQKNDKSVQLDTLRSVQHDSFTQVIPVCLNQNGFATTAKNPSIYSQGSNDMSTAKQGSLNSVLPSAQCQQQSQLLHPTSQDSNGLQTNPVMGGSMPDHFLHTSLPHLSNGVHHKSVSDNTQYHFNPLSAYTTTAQNDTGISTHKPMPQGRSLSLSNEGQQIMTSSCTQNQSCQMSLGAFSGYPKNRTGSTYPMDMELNTCGGQAQMTSDQLMLTGQQDQLTFGHLENSYPECLQQGHSLQNSFERNRSVGQRTGQLPFQMPVNSEHFKKMQNWLHQHQHQAVYNGKPYCMESSPSSHTQSILPSNCSQSQALSALQINPLQNGSFQSTTIGAGIEQAKHMFQASTHMDSMAVPASTSCLYGNSSLLPYNTISGSTTLNCGTRNLPTDKSPLQASCYYQNNSSEHLIEPSVIPQDDISITSLSCHARISPEIQLKEQHFYNCSIPVKQPVRTLEDDGGGLSMPCKSLHNVTAYFMDSEGKTSCCDF</sequence>
<dbReference type="Gene3D" id="3.30.450.20">
    <property type="entry name" value="PAS domain"/>
    <property type="match status" value="2"/>
</dbReference>
<dbReference type="AlphaFoldDB" id="A0A8C4SQG6"/>
<evidence type="ECO:0000256" key="8">
    <source>
        <dbReference type="ARBA" id="ARBA00023015"/>
    </source>
</evidence>
<dbReference type="SMART" id="SM00353">
    <property type="entry name" value="HLH"/>
    <property type="match status" value="1"/>
</dbReference>
<dbReference type="InterPro" id="IPR013655">
    <property type="entry name" value="PAS_fold_3"/>
</dbReference>
<keyword evidence="13" id="KW-0539">Nucleus</keyword>
<feature type="domain" description="BHLH" evidence="16">
    <location>
        <begin position="25"/>
        <end position="78"/>
    </location>
</feature>
<keyword evidence="9" id="KW-0090">Biological rhythms</keyword>
<dbReference type="Gene3D" id="4.10.280.10">
    <property type="entry name" value="Helix-loop-helix DNA-binding domain"/>
    <property type="match status" value="1"/>
</dbReference>
<dbReference type="FunFam" id="3.30.450.20:FF:000019">
    <property type="entry name" value="Aryl hydrocarbon receptor 1"/>
    <property type="match status" value="1"/>
</dbReference>
<dbReference type="Proteomes" id="UP000694620">
    <property type="component" value="Chromosome 8"/>
</dbReference>
<dbReference type="Pfam" id="PF00989">
    <property type="entry name" value="PAS"/>
    <property type="match status" value="1"/>
</dbReference>
<dbReference type="InterPro" id="IPR011598">
    <property type="entry name" value="bHLH_dom"/>
</dbReference>
<dbReference type="GO" id="GO:0046983">
    <property type="term" value="F:protein dimerization activity"/>
    <property type="evidence" value="ECO:0007669"/>
    <property type="project" value="InterPro"/>
</dbReference>
<evidence type="ECO:0000259" key="16">
    <source>
        <dbReference type="PROSITE" id="PS50888"/>
    </source>
</evidence>
<keyword evidence="10" id="KW-0238">DNA-binding</keyword>
<dbReference type="GeneTree" id="ENSGT00940000154486"/>
<dbReference type="SUPFAM" id="SSF55785">
    <property type="entry name" value="PYP-like sensor domain (PAS domain)"/>
    <property type="match status" value="2"/>
</dbReference>
<dbReference type="GO" id="GO:0048511">
    <property type="term" value="P:rhythmic process"/>
    <property type="evidence" value="ECO:0007669"/>
    <property type="project" value="UniProtKB-KW"/>
</dbReference>
<proteinExistence type="predicted"/>
<dbReference type="PANTHER" id="PTHR10649">
    <property type="entry name" value="ARYL HYDROCARBON RECEPTOR"/>
    <property type="match status" value="1"/>
</dbReference>
<organism evidence="17 18">
    <name type="scientific">Erpetoichthys calabaricus</name>
    <name type="common">Rope fish</name>
    <name type="synonym">Calamoichthys calabaricus</name>
    <dbReference type="NCBI Taxonomy" id="27687"/>
    <lineage>
        <taxon>Eukaryota</taxon>
        <taxon>Metazoa</taxon>
        <taxon>Chordata</taxon>
        <taxon>Craniata</taxon>
        <taxon>Vertebrata</taxon>
        <taxon>Euteleostomi</taxon>
        <taxon>Actinopterygii</taxon>
        <taxon>Polypteriformes</taxon>
        <taxon>Polypteridae</taxon>
        <taxon>Erpetoichthys</taxon>
    </lineage>
</organism>
<evidence type="ECO:0000256" key="6">
    <source>
        <dbReference type="ARBA" id="ARBA00022737"/>
    </source>
</evidence>
<dbReference type="GO" id="GO:0000976">
    <property type="term" value="F:transcription cis-regulatory region binding"/>
    <property type="evidence" value="ECO:0007669"/>
    <property type="project" value="TreeGrafter"/>
</dbReference>
<name>A0A8C4SQG6_ERPCA</name>
<keyword evidence="8" id="KW-0805">Transcription regulation</keyword>
<evidence type="ECO:0000256" key="14">
    <source>
        <dbReference type="SAM" id="MobiDB-lite"/>
    </source>
</evidence>
<keyword evidence="11" id="KW-0010">Activator</keyword>
<keyword evidence="12" id="KW-0804">Transcription</keyword>
<evidence type="ECO:0000256" key="12">
    <source>
        <dbReference type="ARBA" id="ARBA00023163"/>
    </source>
</evidence>
<dbReference type="GO" id="GO:1904613">
    <property type="term" value="P:cellular response to 2,3,7,8-tetrachlorodibenzodioxine"/>
    <property type="evidence" value="ECO:0007669"/>
    <property type="project" value="UniProtKB-ARBA"/>
</dbReference>
<dbReference type="PROSITE" id="PS50888">
    <property type="entry name" value="BHLH"/>
    <property type="match status" value="1"/>
</dbReference>
<dbReference type="CDD" id="cd00130">
    <property type="entry name" value="PAS"/>
    <property type="match status" value="2"/>
</dbReference>
<evidence type="ECO:0000256" key="4">
    <source>
        <dbReference type="ARBA" id="ARBA00022490"/>
    </source>
</evidence>
<dbReference type="PANTHER" id="PTHR10649:SF17">
    <property type="entry name" value="ARYL HYDROCARBON RECEPTOR 2"/>
    <property type="match status" value="1"/>
</dbReference>
<reference evidence="17" key="1">
    <citation type="submission" date="2021-06" db="EMBL/GenBank/DDBJ databases">
        <authorList>
            <consortium name="Wellcome Sanger Institute Data Sharing"/>
        </authorList>
    </citation>
    <scope>NUCLEOTIDE SEQUENCE [LARGE SCALE GENOMIC DNA]</scope>
</reference>
<dbReference type="GO" id="GO:0005737">
    <property type="term" value="C:cytoplasm"/>
    <property type="evidence" value="ECO:0007669"/>
    <property type="project" value="UniProtKB-SubCell"/>
</dbReference>
<dbReference type="SMART" id="SM00091">
    <property type="entry name" value="PAS"/>
    <property type="match status" value="2"/>
</dbReference>
<evidence type="ECO:0000259" key="15">
    <source>
        <dbReference type="PROSITE" id="PS50112"/>
    </source>
</evidence>
<comment type="subcellular location">
    <subcellularLocation>
        <location evidence="2">Cytoplasm</location>
    </subcellularLocation>
    <subcellularLocation>
        <location evidence="1">Nucleus</location>
    </subcellularLocation>
</comment>
<dbReference type="FunFam" id="3.30.450.20:FF:000035">
    <property type="entry name" value="Aryl hydrocarbon receptor"/>
    <property type="match status" value="1"/>
</dbReference>
<protein>
    <recommendedName>
        <fullName evidence="3">Aryl hydrocarbon receptor</fullName>
    </recommendedName>
</protein>
<keyword evidence="6" id="KW-0677">Repeat</keyword>
<reference evidence="17" key="2">
    <citation type="submission" date="2025-08" db="UniProtKB">
        <authorList>
            <consortium name="Ensembl"/>
        </authorList>
    </citation>
    <scope>IDENTIFICATION</scope>
</reference>
<accession>A0A8C4SQG6</accession>
<feature type="region of interest" description="Disordered" evidence="14">
    <location>
        <begin position="634"/>
        <end position="673"/>
    </location>
</feature>
<feature type="region of interest" description="Disordered" evidence="14">
    <location>
        <begin position="1"/>
        <end position="39"/>
    </location>
</feature>
<dbReference type="InterPro" id="IPR036638">
    <property type="entry name" value="HLH_DNA-bd_sf"/>
</dbReference>
<dbReference type="PROSITE" id="PS50112">
    <property type="entry name" value="PAS"/>
    <property type="match status" value="1"/>
</dbReference>
<evidence type="ECO:0000256" key="3">
    <source>
        <dbReference type="ARBA" id="ARBA00015909"/>
    </source>
</evidence>
<dbReference type="GO" id="GO:0005634">
    <property type="term" value="C:nucleus"/>
    <property type="evidence" value="ECO:0007669"/>
    <property type="project" value="UniProtKB-SubCell"/>
</dbReference>
<evidence type="ECO:0000256" key="1">
    <source>
        <dbReference type="ARBA" id="ARBA00004123"/>
    </source>
</evidence>
<dbReference type="GO" id="GO:0034751">
    <property type="term" value="C:aryl hydrocarbon receptor complex"/>
    <property type="evidence" value="ECO:0007669"/>
    <property type="project" value="TreeGrafter"/>
</dbReference>
<evidence type="ECO:0000256" key="5">
    <source>
        <dbReference type="ARBA" id="ARBA00022491"/>
    </source>
</evidence>
<keyword evidence="18" id="KW-1185">Reference proteome</keyword>
<dbReference type="InterPro" id="IPR039091">
    <property type="entry name" value="AHR/AHRR"/>
</dbReference>
<evidence type="ECO:0000256" key="10">
    <source>
        <dbReference type="ARBA" id="ARBA00023125"/>
    </source>
</evidence>
<dbReference type="Pfam" id="PF08447">
    <property type="entry name" value="PAS_3"/>
    <property type="match status" value="1"/>
</dbReference>
<dbReference type="SUPFAM" id="SSF47459">
    <property type="entry name" value="HLH, helix-loop-helix DNA-binding domain"/>
    <property type="match status" value="1"/>
</dbReference>
<dbReference type="FunFam" id="4.10.280.10:FF:000024">
    <property type="entry name" value="Aryl hydrocarbon receptor 2"/>
    <property type="match status" value="1"/>
</dbReference>
<evidence type="ECO:0000313" key="17">
    <source>
        <dbReference type="Ensembl" id="ENSECRP00000020003.1"/>
    </source>
</evidence>
<dbReference type="InterPro" id="IPR013767">
    <property type="entry name" value="PAS_fold"/>
</dbReference>
<dbReference type="GO" id="GO:0006805">
    <property type="term" value="P:xenobiotic metabolic process"/>
    <property type="evidence" value="ECO:0007669"/>
    <property type="project" value="InterPro"/>
</dbReference>
<keyword evidence="4" id="KW-0963">Cytoplasm</keyword>
<evidence type="ECO:0000256" key="13">
    <source>
        <dbReference type="ARBA" id="ARBA00023242"/>
    </source>
</evidence>
<evidence type="ECO:0000256" key="7">
    <source>
        <dbReference type="ARBA" id="ARBA00022765"/>
    </source>
</evidence>
<dbReference type="Ensembl" id="ENSECRT00000020433.1">
    <property type="protein sequence ID" value="ENSECRP00000020003.1"/>
    <property type="gene ID" value="ENSECRG00000013441.1"/>
</dbReference>
<feature type="domain" description="PAS" evidence="15">
    <location>
        <begin position="114"/>
        <end position="184"/>
    </location>
</feature>
<reference evidence="17" key="3">
    <citation type="submission" date="2025-09" db="UniProtKB">
        <authorList>
            <consortium name="Ensembl"/>
        </authorList>
    </citation>
    <scope>IDENTIFICATION</scope>
</reference>
<dbReference type="CDD" id="cd19696">
    <property type="entry name" value="bHLH-PAS_AhR_like"/>
    <property type="match status" value="1"/>
</dbReference>
<dbReference type="InterPro" id="IPR000014">
    <property type="entry name" value="PAS"/>
</dbReference>
<dbReference type="InterPro" id="IPR035965">
    <property type="entry name" value="PAS-like_dom_sf"/>
</dbReference>
<evidence type="ECO:0000313" key="18">
    <source>
        <dbReference type="Proteomes" id="UP000694620"/>
    </source>
</evidence>
<keyword evidence="5" id="KW-0678">Repressor</keyword>
<evidence type="ECO:0000256" key="2">
    <source>
        <dbReference type="ARBA" id="ARBA00004496"/>
    </source>
</evidence>
<dbReference type="GO" id="GO:0004879">
    <property type="term" value="F:nuclear receptor activity"/>
    <property type="evidence" value="ECO:0007669"/>
    <property type="project" value="TreeGrafter"/>
</dbReference>
<keyword evidence="7" id="KW-0013">ADP-ribosylation</keyword>
<evidence type="ECO:0000256" key="9">
    <source>
        <dbReference type="ARBA" id="ARBA00023108"/>
    </source>
</evidence>
<gene>
    <name evidence="17" type="primary">LOC114655748</name>
</gene>